<dbReference type="EMBL" id="CP003837">
    <property type="protein sequence ID" value="AGH47275.1"/>
    <property type="molecule type" value="Genomic_DNA"/>
</dbReference>
<proteinExistence type="predicted"/>
<dbReference type="HOGENOM" id="CLU_2900129_0_0_6"/>
<dbReference type="PATRIC" id="fig|1129794.4.peg.5161"/>
<dbReference type="KEGG" id="gps:C427_5176"/>
<protein>
    <submittedName>
        <fullName evidence="2">Uncharacterized protein</fullName>
    </submittedName>
</protein>
<sequence length="62" mass="6950">MDVIGIVISAGFVAFGMILSFPTKIYITFLLMKKEAHKRNILSKQLLLPTIDAPLFKKLSIN</sequence>
<dbReference type="Proteomes" id="UP000011864">
    <property type="component" value="Chromosome"/>
</dbReference>
<name>K7AR21_9ALTE</name>
<keyword evidence="3" id="KW-1185">Reference proteome</keyword>
<gene>
    <name evidence="2" type="ORF">C427_5176</name>
</gene>
<keyword evidence="1" id="KW-0812">Transmembrane</keyword>
<accession>K7AR21</accession>
<evidence type="ECO:0000256" key="1">
    <source>
        <dbReference type="SAM" id="Phobius"/>
    </source>
</evidence>
<dbReference type="OrthoDB" id="5772852at2"/>
<feature type="transmembrane region" description="Helical" evidence="1">
    <location>
        <begin position="6"/>
        <end position="32"/>
    </location>
</feature>
<keyword evidence="1" id="KW-1133">Transmembrane helix</keyword>
<organism evidence="2 3">
    <name type="scientific">Paraglaciecola psychrophila 170</name>
    <dbReference type="NCBI Taxonomy" id="1129794"/>
    <lineage>
        <taxon>Bacteria</taxon>
        <taxon>Pseudomonadati</taxon>
        <taxon>Pseudomonadota</taxon>
        <taxon>Gammaproteobacteria</taxon>
        <taxon>Alteromonadales</taxon>
        <taxon>Alteromonadaceae</taxon>
        <taxon>Paraglaciecola</taxon>
    </lineage>
</organism>
<dbReference type="AlphaFoldDB" id="K7AR21"/>
<evidence type="ECO:0000313" key="3">
    <source>
        <dbReference type="Proteomes" id="UP000011864"/>
    </source>
</evidence>
<reference evidence="2 3" key="1">
    <citation type="journal article" date="2013" name="Genome Announc.">
        <title>Complete Genome Sequence of Glaciecola psychrophila Strain 170T.</title>
        <authorList>
            <person name="Yin J."/>
            <person name="Chen J."/>
            <person name="Liu G."/>
            <person name="Yu Y."/>
            <person name="Song L."/>
            <person name="Wang X."/>
            <person name="Qu X."/>
        </authorList>
    </citation>
    <scope>NUCLEOTIDE SEQUENCE [LARGE SCALE GENOMIC DNA]</scope>
    <source>
        <strain evidence="2 3">170</strain>
    </source>
</reference>
<evidence type="ECO:0000313" key="2">
    <source>
        <dbReference type="EMBL" id="AGH47275.1"/>
    </source>
</evidence>
<keyword evidence="1" id="KW-0472">Membrane</keyword>